<feature type="domain" description="Response regulatory" evidence="3">
    <location>
        <begin position="15"/>
        <end position="128"/>
    </location>
</feature>
<feature type="modified residue" description="4-aspartylphosphate" evidence="2">
    <location>
        <position position="65"/>
    </location>
</feature>
<name>A0A060QEV8_9PROT</name>
<dbReference type="EMBL" id="CBLX010000009">
    <property type="protein sequence ID" value="CDG39193.1"/>
    <property type="molecule type" value="Genomic_DNA"/>
</dbReference>
<dbReference type="GeneID" id="78226075"/>
<dbReference type="PANTHER" id="PTHR44591">
    <property type="entry name" value="STRESS RESPONSE REGULATOR PROTEIN 1"/>
    <property type="match status" value="1"/>
</dbReference>
<evidence type="ECO:0000256" key="2">
    <source>
        <dbReference type="PROSITE-ProRule" id="PRU00169"/>
    </source>
</evidence>
<dbReference type="PANTHER" id="PTHR44591:SF21">
    <property type="entry name" value="TWO-COMPONENT RESPONSE REGULATOR"/>
    <property type="match status" value="1"/>
</dbReference>
<dbReference type="RefSeq" id="WP_197669055.1">
    <property type="nucleotide sequence ID" value="NZ_CBLX010000009.1"/>
</dbReference>
<organism evidence="4 5">
    <name type="scientific">Asaia bogorensis</name>
    <dbReference type="NCBI Taxonomy" id="91915"/>
    <lineage>
        <taxon>Bacteria</taxon>
        <taxon>Pseudomonadati</taxon>
        <taxon>Pseudomonadota</taxon>
        <taxon>Alphaproteobacteria</taxon>
        <taxon>Acetobacterales</taxon>
        <taxon>Acetobacteraceae</taxon>
        <taxon>Asaia</taxon>
    </lineage>
</organism>
<dbReference type="Pfam" id="PF00072">
    <property type="entry name" value="Response_reg"/>
    <property type="match status" value="1"/>
</dbReference>
<keyword evidence="1 2" id="KW-0597">Phosphoprotein</keyword>
<comment type="caution">
    <text evidence="4">The sequence shown here is derived from an EMBL/GenBank/DDBJ whole genome shotgun (WGS) entry which is preliminary data.</text>
</comment>
<dbReference type="InterPro" id="IPR050595">
    <property type="entry name" value="Bact_response_regulator"/>
</dbReference>
<dbReference type="InterPro" id="IPR001789">
    <property type="entry name" value="Sig_transdc_resp-reg_receiver"/>
</dbReference>
<dbReference type="PROSITE" id="PS50110">
    <property type="entry name" value="RESPONSE_REGULATORY"/>
    <property type="match status" value="1"/>
</dbReference>
<dbReference type="SMART" id="SM00448">
    <property type="entry name" value="REC"/>
    <property type="match status" value="1"/>
</dbReference>
<protein>
    <submittedName>
        <fullName evidence="4">Response regulator receiver (CheY-like protein)</fullName>
    </submittedName>
</protein>
<dbReference type="InterPro" id="IPR011006">
    <property type="entry name" value="CheY-like_superfamily"/>
</dbReference>
<evidence type="ECO:0000256" key="1">
    <source>
        <dbReference type="ARBA" id="ARBA00022553"/>
    </source>
</evidence>
<dbReference type="Gene3D" id="3.40.50.2300">
    <property type="match status" value="1"/>
</dbReference>
<dbReference type="GO" id="GO:0000160">
    <property type="term" value="P:phosphorelay signal transduction system"/>
    <property type="evidence" value="ECO:0007669"/>
    <property type="project" value="InterPro"/>
</dbReference>
<dbReference type="eggNOG" id="COG0784">
    <property type="taxonomic scope" value="Bacteria"/>
</dbReference>
<evidence type="ECO:0000313" key="4">
    <source>
        <dbReference type="EMBL" id="CDG39193.1"/>
    </source>
</evidence>
<reference evidence="4 5" key="2">
    <citation type="journal article" date="2014" name="PLoS ONE">
        <title>Evolution of mitochondria reconstructed from the energy metabolism of living bacteria.</title>
        <authorList>
            <person name="Degli Esposti M."/>
            <person name="Chouaia B."/>
            <person name="Comandatore F."/>
            <person name="Crotti E."/>
            <person name="Sassera D."/>
            <person name="Lievens P.M."/>
            <person name="Daffonchio D."/>
            <person name="Bandi C."/>
        </authorList>
    </citation>
    <scope>NUCLEOTIDE SEQUENCE [LARGE SCALE GENOMIC DNA]</scope>
    <source>
        <strain evidence="4 5">SF2.1</strain>
    </source>
</reference>
<gene>
    <name evidence="4" type="ORF">ASAP_1148</name>
</gene>
<dbReference type="SUPFAM" id="SSF52172">
    <property type="entry name" value="CheY-like"/>
    <property type="match status" value="1"/>
</dbReference>
<accession>A0A060QEV8</accession>
<evidence type="ECO:0000313" key="5">
    <source>
        <dbReference type="Proteomes" id="UP000027583"/>
    </source>
</evidence>
<reference evidence="4 5" key="1">
    <citation type="journal article" date="2014" name="Genome Biol. Evol.">
        <title>Acetic acid bacteria genomes reveal functional traits for adaptation to life in insect guts.</title>
        <authorList>
            <person name="Chouaia B."/>
            <person name="Gaiarsa S."/>
            <person name="Crotti E."/>
            <person name="Comandatore F."/>
            <person name="Degli Esposti M."/>
            <person name="Ricci I."/>
            <person name="Alma A."/>
            <person name="Favia G."/>
            <person name="Bandi C."/>
            <person name="Daffonchio D."/>
        </authorList>
    </citation>
    <scope>NUCLEOTIDE SEQUENCE [LARGE SCALE GENOMIC DNA]</scope>
    <source>
        <strain evidence="4 5">SF2.1</strain>
    </source>
</reference>
<sequence length="128" mass="14001">MMAHAISGKTSGFPTVLVVEDEPLQRMCLMDMVEEAGYAVAEASDADQALIVLETRPDIRIVLADVDMPGSMDGLRLAALVRDRWPPIEIIVTSGRGVPQLATFPARARFLPKPLNEQRVKEALTLFA</sequence>
<proteinExistence type="predicted"/>
<dbReference type="Proteomes" id="UP000027583">
    <property type="component" value="Unassembled WGS sequence"/>
</dbReference>
<dbReference type="AlphaFoldDB" id="A0A060QEV8"/>
<evidence type="ECO:0000259" key="3">
    <source>
        <dbReference type="PROSITE" id="PS50110"/>
    </source>
</evidence>